<dbReference type="EMBL" id="OU503040">
    <property type="protein sequence ID" value="CAI9761105.1"/>
    <property type="molecule type" value="Genomic_DNA"/>
</dbReference>
<name>A0AAD1Z1J1_9LAMI</name>
<dbReference type="GO" id="GO:0003677">
    <property type="term" value="F:DNA binding"/>
    <property type="evidence" value="ECO:0007669"/>
    <property type="project" value="InterPro"/>
</dbReference>
<evidence type="ECO:0000256" key="5">
    <source>
        <dbReference type="SAM" id="MobiDB-lite"/>
    </source>
</evidence>
<evidence type="ECO:0000256" key="3">
    <source>
        <dbReference type="ARBA" id="ARBA00023163"/>
    </source>
</evidence>
<proteinExistence type="predicted"/>
<gene>
    <name evidence="6" type="ORF">FPE_LOCUS8535</name>
</gene>
<comment type="subcellular location">
    <subcellularLocation>
        <location evidence="1">Nucleus</location>
    </subcellularLocation>
</comment>
<dbReference type="GO" id="GO:0042797">
    <property type="term" value="P:tRNA transcription by RNA polymerase III"/>
    <property type="evidence" value="ECO:0007669"/>
    <property type="project" value="TreeGrafter"/>
</dbReference>
<dbReference type="Pfam" id="PF05132">
    <property type="entry name" value="RNA_pol_Rpc4"/>
    <property type="match status" value="1"/>
</dbReference>
<feature type="compositionally biased region" description="Basic residues" evidence="5">
    <location>
        <begin position="10"/>
        <end position="23"/>
    </location>
</feature>
<feature type="region of interest" description="Disordered" evidence="5">
    <location>
        <begin position="1"/>
        <end position="23"/>
    </location>
</feature>
<evidence type="ECO:0000256" key="2">
    <source>
        <dbReference type="ARBA" id="ARBA00022478"/>
    </source>
</evidence>
<accession>A0AAD1Z1J1</accession>
<dbReference type="PANTHER" id="PTHR13408">
    <property type="entry name" value="DNA-DIRECTED RNA POLYMERASE III"/>
    <property type="match status" value="1"/>
</dbReference>
<dbReference type="AlphaFoldDB" id="A0AAD1Z1J1"/>
<reference evidence="6" key="1">
    <citation type="submission" date="2023-05" db="EMBL/GenBank/DDBJ databases">
        <authorList>
            <person name="Huff M."/>
        </authorList>
    </citation>
    <scope>NUCLEOTIDE SEQUENCE</scope>
</reference>
<dbReference type="InterPro" id="IPR007811">
    <property type="entry name" value="RPC4"/>
</dbReference>
<keyword evidence="7" id="KW-1185">Reference proteome</keyword>
<evidence type="ECO:0000313" key="6">
    <source>
        <dbReference type="EMBL" id="CAI9761105.1"/>
    </source>
</evidence>
<evidence type="ECO:0000256" key="4">
    <source>
        <dbReference type="ARBA" id="ARBA00023242"/>
    </source>
</evidence>
<evidence type="ECO:0000256" key="1">
    <source>
        <dbReference type="ARBA" id="ARBA00004123"/>
    </source>
</evidence>
<keyword evidence="2" id="KW-0240">DNA-directed RNA polymerase</keyword>
<keyword evidence="4" id="KW-0539">Nucleus</keyword>
<protein>
    <submittedName>
        <fullName evidence="6">Uncharacterized protein</fullName>
    </submittedName>
</protein>
<organism evidence="6 7">
    <name type="scientific">Fraxinus pennsylvanica</name>
    <dbReference type="NCBI Taxonomy" id="56036"/>
    <lineage>
        <taxon>Eukaryota</taxon>
        <taxon>Viridiplantae</taxon>
        <taxon>Streptophyta</taxon>
        <taxon>Embryophyta</taxon>
        <taxon>Tracheophyta</taxon>
        <taxon>Spermatophyta</taxon>
        <taxon>Magnoliopsida</taxon>
        <taxon>eudicotyledons</taxon>
        <taxon>Gunneridae</taxon>
        <taxon>Pentapetalae</taxon>
        <taxon>asterids</taxon>
        <taxon>lamiids</taxon>
        <taxon>Lamiales</taxon>
        <taxon>Oleaceae</taxon>
        <taxon>Oleeae</taxon>
        <taxon>Fraxinus</taxon>
    </lineage>
</organism>
<evidence type="ECO:0000313" key="7">
    <source>
        <dbReference type="Proteomes" id="UP000834106"/>
    </source>
</evidence>
<keyword evidence="3" id="KW-0804">Transcription</keyword>
<sequence length="373" mass="41920">MDSEASKANAPRKVRFAPKALPKKAQKPILPKVEKVENDIDAAQAQDLLLRFNESSMKANPKYERKVGHTQVAFGYGRSSASLKSYGAAKHINKKTGSSSDGGDDQQRVGKEYKEPWNYYSYYPSQLPLRRPYSGNPELLDKEEFEDDSKKSVDDESATNPALKLGLMDNLEDSMFFVQLPTAMPMTKPCNNAEGREQGSSTNQVKGARPSQKPCNMEALPAGFMGKMLIYRSGAVKLKLGDTLCNDSNDVLLYCAENRLDCVFAQDVVAINTEEKLCCNVGELNKRVVITPDVDTILDRAEPRIFVAGAEPRKVYEYNTYITKWAVSNCANEIQILFNEECRFDCQIIPRYNLEMIWKIRSSLSSEHMAKFD</sequence>
<dbReference type="GO" id="GO:0005666">
    <property type="term" value="C:RNA polymerase III complex"/>
    <property type="evidence" value="ECO:0007669"/>
    <property type="project" value="InterPro"/>
</dbReference>
<feature type="region of interest" description="Disordered" evidence="5">
    <location>
        <begin position="132"/>
        <end position="158"/>
    </location>
</feature>
<dbReference type="Proteomes" id="UP000834106">
    <property type="component" value="Chromosome 5"/>
</dbReference>
<feature type="region of interest" description="Disordered" evidence="5">
    <location>
        <begin position="193"/>
        <end position="213"/>
    </location>
</feature>
<dbReference type="PANTHER" id="PTHR13408:SF0">
    <property type="entry name" value="DNA-DIRECTED RNA POLYMERASE III SUBUNIT RPC4"/>
    <property type="match status" value="1"/>
</dbReference>